<organism evidence="4 5">
    <name type="scientific">Planktothrix serta PCC 8927</name>
    <dbReference type="NCBI Taxonomy" id="671068"/>
    <lineage>
        <taxon>Bacteria</taxon>
        <taxon>Bacillati</taxon>
        <taxon>Cyanobacteriota</taxon>
        <taxon>Cyanophyceae</taxon>
        <taxon>Oscillatoriophycideae</taxon>
        <taxon>Oscillatoriales</taxon>
        <taxon>Microcoleaceae</taxon>
        <taxon>Planktothrix</taxon>
    </lineage>
</organism>
<dbReference type="Pfam" id="PF03787">
    <property type="entry name" value="RAMPs"/>
    <property type="match status" value="1"/>
</dbReference>
<accession>A0A7Z9C2A7</accession>
<protein>
    <recommendedName>
        <fullName evidence="3">CRISPR type III-associated protein domain-containing protein</fullName>
    </recommendedName>
</protein>
<dbReference type="OrthoDB" id="5362408at2"/>
<keyword evidence="1" id="KW-0051">Antiviral defense</keyword>
<evidence type="ECO:0000256" key="1">
    <source>
        <dbReference type="ARBA" id="ARBA00023118"/>
    </source>
</evidence>
<evidence type="ECO:0000313" key="5">
    <source>
        <dbReference type="Proteomes" id="UP000184550"/>
    </source>
</evidence>
<evidence type="ECO:0000313" key="4">
    <source>
        <dbReference type="EMBL" id="VXD25831.1"/>
    </source>
</evidence>
<dbReference type="AlphaFoldDB" id="A0A7Z9C2A7"/>
<dbReference type="RefSeq" id="WP_083627000.1">
    <property type="nucleotide sequence ID" value="NZ_LR734888.1"/>
</dbReference>
<comment type="caution">
    <text evidence="4">The sequence shown here is derived from an EMBL/GenBank/DDBJ whole genome shotgun (WGS) entry which is preliminary data.</text>
</comment>
<dbReference type="NCBIfam" id="TIGR03986">
    <property type="entry name" value="TIGR03986 family CRISPR-associated RAMP protein"/>
    <property type="match status" value="1"/>
</dbReference>
<proteinExistence type="predicted"/>
<reference evidence="4" key="1">
    <citation type="submission" date="2019-10" db="EMBL/GenBank/DDBJ databases">
        <authorList>
            <consortium name="Genoscope - CEA"/>
            <person name="William W."/>
        </authorList>
    </citation>
    <scope>NUCLEOTIDE SEQUENCE [LARGE SCALE GENOMIC DNA]</scope>
    <source>
        <strain evidence="4">BBR_PRJEB10992</strain>
    </source>
</reference>
<evidence type="ECO:0000259" key="3">
    <source>
        <dbReference type="Pfam" id="PF03787"/>
    </source>
</evidence>
<gene>
    <name evidence="4" type="ORF">PL8927_900119</name>
</gene>
<name>A0A7Z9C2A7_9CYAN</name>
<evidence type="ECO:0000256" key="2">
    <source>
        <dbReference type="SAM" id="MobiDB-lite"/>
    </source>
</evidence>
<keyword evidence="5" id="KW-1185">Reference proteome</keyword>
<feature type="region of interest" description="Disordered" evidence="2">
    <location>
        <begin position="618"/>
        <end position="637"/>
    </location>
</feature>
<feature type="compositionally biased region" description="Basic and acidic residues" evidence="2">
    <location>
        <begin position="705"/>
        <end position="715"/>
    </location>
</feature>
<dbReference type="EMBL" id="CZCU02000169">
    <property type="protein sequence ID" value="VXD25831.1"/>
    <property type="molecule type" value="Genomic_DNA"/>
</dbReference>
<dbReference type="Proteomes" id="UP000184550">
    <property type="component" value="Unassembled WGS sequence"/>
</dbReference>
<sequence length="740" mass="84554">MNPRHIDNITDPKRRAIAPYNFVELPEKVVEAERPLPEGDRYHLNRHTGRIECILTTESPLYTRCGLTTDEFESGKESKDLPEFFYTDPSSKSKKPVIPGSSLRGMLRTLVEIVSFSKIERVSGHQRLFFRAVGSNPSKESWGKEYKQYVKPEIVKAGYLKQDGQKWYIQPATEDESVTFAWVEESELANLPRFKRFNSDGYEPQYFDVSYNSLEQKEVKKNGRVIAKPWFASNINLQESEPISKLVTSGNMKQADEDSPRRNHCIVFPESKSAKPLPIDDTAIEHYRNALTEFQKESPFDKDWGVLEEGHPVFYYHDGQSKTVGFFGQSPNFRIPYSPEGNGHATTVLDFIPKNLRKLASIDLADAIFGWIKQESENERLPDGFDKQRSSRIFVTDALYESNQNGIFYSETPVTPQILSEPKPSYFPHYLVQPNADQLKLKHYASEPLEETVIRGHKLYWHKGDDPDFELPASPTKRVINSSRKIIHSSEENLNTQTTQIEPIKKGVTFKFDVYFENLSDVELGALLWVLSLSSDKSQQLVTGKKNEKYCFSLGMGKPLGMGAVKIDYNLHLSDRTSRYSNLFDGDQWKTGEENQAETAKREKECVKAFEDFMFDSEKGISDKDRERPDKTKATSFKETRRIEMLLAMLRCDQTPDAEQTRYMTIKAKEYQNRPVLPTPLQISKPSGTDGSASNTPKLILQGQNKDKQITKDQPSKQQQKPKGNSEGGNSAAWARPPKR</sequence>
<dbReference type="GO" id="GO:0051607">
    <property type="term" value="P:defense response to virus"/>
    <property type="evidence" value="ECO:0007669"/>
    <property type="project" value="UniProtKB-KW"/>
</dbReference>
<dbReference type="InterPro" id="IPR005537">
    <property type="entry name" value="RAMP_III_fam"/>
</dbReference>
<feature type="region of interest" description="Disordered" evidence="2">
    <location>
        <begin position="676"/>
        <end position="740"/>
    </location>
</feature>
<feature type="compositionally biased region" description="Polar residues" evidence="2">
    <location>
        <begin position="681"/>
        <end position="697"/>
    </location>
</feature>
<dbReference type="InterPro" id="IPR023825">
    <property type="entry name" value="CRISPR-assoc_RAMP_BGP1436"/>
</dbReference>
<feature type="domain" description="CRISPR type III-associated protein" evidence="3">
    <location>
        <begin position="55"/>
        <end position="566"/>
    </location>
</feature>